<evidence type="ECO:0000313" key="2">
    <source>
        <dbReference type="Proteomes" id="UP000615446"/>
    </source>
</evidence>
<reference evidence="1" key="1">
    <citation type="submission" date="2019-10" db="EMBL/GenBank/DDBJ databases">
        <title>Conservation and host-specific expression of non-tandemly repeated heterogenous ribosome RNA gene in arbuscular mycorrhizal fungi.</title>
        <authorList>
            <person name="Maeda T."/>
            <person name="Kobayashi Y."/>
            <person name="Nakagawa T."/>
            <person name="Ezawa T."/>
            <person name="Yamaguchi K."/>
            <person name="Bino T."/>
            <person name="Nishimoto Y."/>
            <person name="Shigenobu S."/>
            <person name="Kawaguchi M."/>
        </authorList>
    </citation>
    <scope>NUCLEOTIDE SEQUENCE</scope>
    <source>
        <strain evidence="1">HR1</strain>
    </source>
</reference>
<proteinExistence type="predicted"/>
<comment type="caution">
    <text evidence="1">The sequence shown here is derived from an EMBL/GenBank/DDBJ whole genome shotgun (WGS) entry which is preliminary data.</text>
</comment>
<dbReference type="OrthoDB" id="2067at2759"/>
<dbReference type="AlphaFoldDB" id="A0A8H3L2S6"/>
<evidence type="ECO:0000313" key="1">
    <source>
        <dbReference type="EMBL" id="GES79136.1"/>
    </source>
</evidence>
<accession>A0A8H3L2S6</accession>
<protein>
    <submittedName>
        <fullName evidence="1">Uncharacterized protein</fullName>
    </submittedName>
</protein>
<name>A0A8H3L2S6_9GLOM</name>
<dbReference type="EMBL" id="BLAL01000043">
    <property type="protein sequence ID" value="GES79136.1"/>
    <property type="molecule type" value="Genomic_DNA"/>
</dbReference>
<sequence>MTIDSNVSVTAVSFTPKIVVDLAITQDISVISPPEVTPPAATSRKGKEKQRTIMIYDVPTTWSSDKIRSALANWGHVLNISFKAQHKYFTIRIDTVLIPIKDTEFILMPWCTQLGGI</sequence>
<dbReference type="Proteomes" id="UP000615446">
    <property type="component" value="Unassembled WGS sequence"/>
</dbReference>
<organism evidence="1 2">
    <name type="scientific">Rhizophagus clarus</name>
    <dbReference type="NCBI Taxonomy" id="94130"/>
    <lineage>
        <taxon>Eukaryota</taxon>
        <taxon>Fungi</taxon>
        <taxon>Fungi incertae sedis</taxon>
        <taxon>Mucoromycota</taxon>
        <taxon>Glomeromycotina</taxon>
        <taxon>Glomeromycetes</taxon>
        <taxon>Glomerales</taxon>
        <taxon>Glomeraceae</taxon>
        <taxon>Rhizophagus</taxon>
    </lineage>
</organism>
<gene>
    <name evidence="1" type="ORF">RCL2_000644900</name>
</gene>